<dbReference type="RefSeq" id="WP_070467392.1">
    <property type="nucleotide sequence ID" value="NZ_PNHQ01000028.1"/>
</dbReference>
<dbReference type="CDD" id="cd06848">
    <property type="entry name" value="GCS_H"/>
    <property type="match status" value="1"/>
</dbReference>
<organism evidence="2 3">
    <name type="scientific">Aerococcus viridans</name>
    <dbReference type="NCBI Taxonomy" id="1377"/>
    <lineage>
        <taxon>Bacteria</taxon>
        <taxon>Bacillati</taxon>
        <taxon>Bacillota</taxon>
        <taxon>Bacilli</taxon>
        <taxon>Lactobacillales</taxon>
        <taxon>Aerococcaceae</taxon>
        <taxon>Aerococcus</taxon>
    </lineage>
</organism>
<sequence>MHKVYSKEGLYLEELENGAIRIGLSAYGSNAVGDVSYFAFFDDHELIEGKPFFSVEGSKAVTDMLAPISGKILSKNSLLVDEPDILNDSDEGRKWLVIVNSDQNIHWNSFLLEDQPIKN</sequence>
<gene>
    <name evidence="2" type="ORF">CJ191_08485</name>
</gene>
<protein>
    <submittedName>
        <fullName evidence="2">Glycine cleavage system protein H</fullName>
    </submittedName>
</protein>
<dbReference type="GO" id="GO:0019464">
    <property type="term" value="P:glycine decarboxylation via glycine cleavage system"/>
    <property type="evidence" value="ECO:0007669"/>
    <property type="project" value="InterPro"/>
</dbReference>
<dbReference type="AlphaFoldDB" id="A0A2N6UBF1"/>
<keyword evidence="1" id="KW-0450">Lipoyl</keyword>
<dbReference type="Pfam" id="PF01597">
    <property type="entry name" value="GCV_H"/>
    <property type="match status" value="1"/>
</dbReference>
<evidence type="ECO:0000256" key="1">
    <source>
        <dbReference type="ARBA" id="ARBA00022823"/>
    </source>
</evidence>
<evidence type="ECO:0000313" key="2">
    <source>
        <dbReference type="EMBL" id="PMC78944.1"/>
    </source>
</evidence>
<dbReference type="InterPro" id="IPR033753">
    <property type="entry name" value="GCV_H/Fam206"/>
</dbReference>
<dbReference type="PANTHER" id="PTHR11715:SF3">
    <property type="entry name" value="GLYCINE CLEAVAGE SYSTEM H PROTEIN-RELATED"/>
    <property type="match status" value="1"/>
</dbReference>
<comment type="caution">
    <text evidence="2">The sequence shown here is derived from an EMBL/GenBank/DDBJ whole genome shotgun (WGS) entry which is preliminary data.</text>
</comment>
<proteinExistence type="predicted"/>
<keyword evidence="3" id="KW-1185">Reference proteome</keyword>
<dbReference type="SUPFAM" id="SSF51230">
    <property type="entry name" value="Single hybrid motif"/>
    <property type="match status" value="1"/>
</dbReference>
<dbReference type="Proteomes" id="UP000235701">
    <property type="component" value="Unassembled WGS sequence"/>
</dbReference>
<dbReference type="PANTHER" id="PTHR11715">
    <property type="entry name" value="GLYCINE CLEAVAGE SYSTEM H PROTEIN"/>
    <property type="match status" value="1"/>
</dbReference>
<dbReference type="OrthoDB" id="2401220at2"/>
<dbReference type="GO" id="GO:0005960">
    <property type="term" value="C:glycine cleavage complex"/>
    <property type="evidence" value="ECO:0007669"/>
    <property type="project" value="InterPro"/>
</dbReference>
<accession>A0A2N6UBF1</accession>
<reference evidence="2 3" key="1">
    <citation type="submission" date="2017-09" db="EMBL/GenBank/DDBJ databases">
        <title>Bacterial strain isolated from the female urinary microbiota.</title>
        <authorList>
            <person name="Thomas-White K."/>
            <person name="Kumar N."/>
            <person name="Forster S."/>
            <person name="Putonti C."/>
            <person name="Lawley T."/>
            <person name="Wolfe A.J."/>
        </authorList>
    </citation>
    <scope>NUCLEOTIDE SEQUENCE [LARGE SCALE GENOMIC DNA]</scope>
    <source>
        <strain evidence="2 3">UMB0240</strain>
    </source>
</reference>
<dbReference type="GO" id="GO:0005829">
    <property type="term" value="C:cytosol"/>
    <property type="evidence" value="ECO:0007669"/>
    <property type="project" value="TreeGrafter"/>
</dbReference>
<dbReference type="InterPro" id="IPR002930">
    <property type="entry name" value="GCV_H"/>
</dbReference>
<name>A0A2N6UBF1_9LACT</name>
<dbReference type="Gene3D" id="2.40.50.100">
    <property type="match status" value="1"/>
</dbReference>
<dbReference type="InterPro" id="IPR011053">
    <property type="entry name" value="Single_hybrid_motif"/>
</dbReference>
<dbReference type="GO" id="GO:0009249">
    <property type="term" value="P:protein lipoylation"/>
    <property type="evidence" value="ECO:0007669"/>
    <property type="project" value="TreeGrafter"/>
</dbReference>
<dbReference type="EMBL" id="PNHQ01000028">
    <property type="protein sequence ID" value="PMC78944.1"/>
    <property type="molecule type" value="Genomic_DNA"/>
</dbReference>
<evidence type="ECO:0000313" key="3">
    <source>
        <dbReference type="Proteomes" id="UP000235701"/>
    </source>
</evidence>